<feature type="domain" description="HTH cro/C1-type" evidence="2">
    <location>
        <begin position="10"/>
        <end position="64"/>
    </location>
</feature>
<dbReference type="CDD" id="cd00093">
    <property type="entry name" value="HTH_XRE"/>
    <property type="match status" value="1"/>
</dbReference>
<name>A0ABW4H0D9_9LACO</name>
<evidence type="ECO:0000259" key="2">
    <source>
        <dbReference type="PROSITE" id="PS50943"/>
    </source>
</evidence>
<dbReference type="SUPFAM" id="SSF47413">
    <property type="entry name" value="lambda repressor-like DNA-binding domains"/>
    <property type="match status" value="1"/>
</dbReference>
<proteinExistence type="predicted"/>
<dbReference type="PROSITE" id="PS50943">
    <property type="entry name" value="HTH_CROC1"/>
    <property type="match status" value="1"/>
</dbReference>
<dbReference type="EMBL" id="JBHTOM010000001">
    <property type="protein sequence ID" value="MFD1548146.1"/>
    <property type="molecule type" value="Genomic_DNA"/>
</dbReference>
<reference evidence="4" key="1">
    <citation type="journal article" date="2019" name="Int. J. Syst. Evol. Microbiol.">
        <title>The Global Catalogue of Microorganisms (GCM) 10K type strain sequencing project: providing services to taxonomists for standard genome sequencing and annotation.</title>
        <authorList>
            <consortium name="The Broad Institute Genomics Platform"/>
            <consortium name="The Broad Institute Genome Sequencing Center for Infectious Disease"/>
            <person name="Wu L."/>
            <person name="Ma J."/>
        </authorList>
    </citation>
    <scope>NUCLEOTIDE SEQUENCE [LARGE SCALE GENOMIC DNA]</scope>
    <source>
        <strain evidence="4">CCM 8906</strain>
    </source>
</reference>
<organism evidence="3 4">
    <name type="scientific">Levilactobacillus fuyuanensis</name>
    <dbReference type="NCBI Taxonomy" id="2486022"/>
    <lineage>
        <taxon>Bacteria</taxon>
        <taxon>Bacillati</taxon>
        <taxon>Bacillota</taxon>
        <taxon>Bacilli</taxon>
        <taxon>Lactobacillales</taxon>
        <taxon>Lactobacillaceae</taxon>
        <taxon>Levilactobacillus</taxon>
    </lineage>
</organism>
<gene>
    <name evidence="3" type="ORF">ACFQ5T_00365</name>
</gene>
<evidence type="ECO:0000313" key="3">
    <source>
        <dbReference type="EMBL" id="MFD1548146.1"/>
    </source>
</evidence>
<dbReference type="InterPro" id="IPR001387">
    <property type="entry name" value="Cro/C1-type_HTH"/>
</dbReference>
<keyword evidence="4" id="KW-1185">Reference proteome</keyword>
<accession>A0ABW4H0D9</accession>
<dbReference type="InterPro" id="IPR010982">
    <property type="entry name" value="Lambda_DNA-bd_dom_sf"/>
</dbReference>
<dbReference type="RefSeq" id="WP_043022771.1">
    <property type="nucleotide sequence ID" value="NZ_JBHTOM010000001.1"/>
</dbReference>
<protein>
    <submittedName>
        <fullName evidence="3">Helix-turn-helix domain-containing protein</fullName>
    </submittedName>
</protein>
<dbReference type="Gene3D" id="1.10.260.40">
    <property type="entry name" value="lambda repressor-like DNA-binding domains"/>
    <property type="match status" value="1"/>
</dbReference>
<dbReference type="Pfam" id="PF01381">
    <property type="entry name" value="HTH_3"/>
    <property type="match status" value="1"/>
</dbReference>
<dbReference type="SMART" id="SM00530">
    <property type="entry name" value="HTH_XRE"/>
    <property type="match status" value="1"/>
</dbReference>
<evidence type="ECO:0000313" key="4">
    <source>
        <dbReference type="Proteomes" id="UP001597195"/>
    </source>
</evidence>
<evidence type="ECO:0000256" key="1">
    <source>
        <dbReference type="ARBA" id="ARBA00023125"/>
    </source>
</evidence>
<dbReference type="PANTHER" id="PTHR46558">
    <property type="entry name" value="TRACRIPTIONAL REGULATORY PROTEIN-RELATED-RELATED"/>
    <property type="match status" value="1"/>
</dbReference>
<sequence length="113" mass="12933">MASSTFGTRLKYLRNQLDRTQDDVAKAIGTSRAAYSHLENGRNEPDNTMLIKLANYYGVTTDYLLGHKVDLGDVPVAAHIDGDLADLTEEERQEIRDYIEFKKAQYKKRHEKD</sequence>
<keyword evidence="1" id="KW-0238">DNA-binding</keyword>
<dbReference type="PANTHER" id="PTHR46558:SF11">
    <property type="entry name" value="HTH-TYPE TRANSCRIPTIONAL REGULATOR XRE"/>
    <property type="match status" value="1"/>
</dbReference>
<dbReference type="Proteomes" id="UP001597195">
    <property type="component" value="Unassembled WGS sequence"/>
</dbReference>
<comment type="caution">
    <text evidence="3">The sequence shown here is derived from an EMBL/GenBank/DDBJ whole genome shotgun (WGS) entry which is preliminary data.</text>
</comment>